<protein>
    <recommendedName>
        <fullName evidence="7">PIN domain-containing protein</fullName>
    </recommendedName>
</protein>
<keyword evidence="6" id="KW-0175">Coiled coil</keyword>
<dbReference type="PANTHER" id="PTHR12416">
    <property type="entry name" value="RRNA-PROCESSING PROTEIN UTP23 HOMOLOG"/>
    <property type="match status" value="1"/>
</dbReference>
<dbReference type="STRING" id="4829.A0A163JLX1"/>
<keyword evidence="3" id="KW-0698">rRNA processing</keyword>
<keyword evidence="2" id="KW-0690">Ribosome biogenesis</keyword>
<gene>
    <name evidence="8" type="primary">ABSGL_05965.1 scaffold 7611</name>
</gene>
<dbReference type="FunFam" id="3.40.50.1010:FF:000004">
    <property type="entry name" value="rRNA-processing protein FCF1 homolog"/>
    <property type="match status" value="1"/>
</dbReference>
<dbReference type="Pfam" id="PF04900">
    <property type="entry name" value="Fcf1"/>
    <property type="match status" value="1"/>
</dbReference>
<evidence type="ECO:0000259" key="7">
    <source>
        <dbReference type="SMART" id="SM00670"/>
    </source>
</evidence>
<dbReference type="Gene3D" id="3.40.50.1010">
    <property type="entry name" value="5'-nuclease"/>
    <property type="match status" value="1"/>
</dbReference>
<proteinExistence type="inferred from homology"/>
<dbReference type="GO" id="GO:0042274">
    <property type="term" value="P:ribosomal small subunit biogenesis"/>
    <property type="evidence" value="ECO:0007669"/>
    <property type="project" value="UniProtKB-ARBA"/>
</dbReference>
<dbReference type="Proteomes" id="UP000078561">
    <property type="component" value="Unassembled WGS sequence"/>
</dbReference>
<feature type="domain" description="PIN" evidence="7">
    <location>
        <begin position="65"/>
        <end position="164"/>
    </location>
</feature>
<evidence type="ECO:0000313" key="8">
    <source>
        <dbReference type="EMBL" id="SAM00284.1"/>
    </source>
</evidence>
<dbReference type="GO" id="GO:0006364">
    <property type="term" value="P:rRNA processing"/>
    <property type="evidence" value="ECO:0007669"/>
    <property type="project" value="UniProtKB-KW"/>
</dbReference>
<keyword evidence="9" id="KW-1185">Reference proteome</keyword>
<dbReference type="OMA" id="GMMDCLL"/>
<accession>A0A163JLX1</accession>
<evidence type="ECO:0000256" key="6">
    <source>
        <dbReference type="SAM" id="Coils"/>
    </source>
</evidence>
<dbReference type="InterPro" id="IPR006984">
    <property type="entry name" value="Fcf1/UTP23"/>
</dbReference>
<dbReference type="SUPFAM" id="SSF88723">
    <property type="entry name" value="PIN domain-like"/>
    <property type="match status" value="1"/>
</dbReference>
<evidence type="ECO:0000313" key="9">
    <source>
        <dbReference type="Proteomes" id="UP000078561"/>
    </source>
</evidence>
<dbReference type="OrthoDB" id="76105at2759"/>
<dbReference type="SMART" id="SM00670">
    <property type="entry name" value="PINc"/>
    <property type="match status" value="1"/>
</dbReference>
<comment type="similarity">
    <text evidence="5">Belongs to the UTP23/FCF1 family. FCF1 subfamily.</text>
</comment>
<dbReference type="FunCoup" id="A0A163JLX1">
    <property type="interactions" value="960"/>
</dbReference>
<dbReference type="InterPro" id="IPR029060">
    <property type="entry name" value="PIN-like_dom_sf"/>
</dbReference>
<evidence type="ECO:0000256" key="5">
    <source>
        <dbReference type="ARBA" id="ARBA00024026"/>
    </source>
</evidence>
<dbReference type="AlphaFoldDB" id="A0A163JLX1"/>
<dbReference type="InterPro" id="IPR037503">
    <property type="entry name" value="Fcf1_PIN"/>
</dbReference>
<feature type="coiled-coil region" evidence="6">
    <location>
        <begin position="17"/>
        <end position="44"/>
    </location>
</feature>
<dbReference type="GO" id="GO:0004540">
    <property type="term" value="F:RNA nuclease activity"/>
    <property type="evidence" value="ECO:0007669"/>
    <property type="project" value="UniProtKB-ARBA"/>
</dbReference>
<reference evidence="8" key="1">
    <citation type="submission" date="2016-04" db="EMBL/GenBank/DDBJ databases">
        <authorList>
            <person name="Evans L.H."/>
            <person name="Alamgir A."/>
            <person name="Owens N."/>
            <person name="Weber N.D."/>
            <person name="Virtaneva K."/>
            <person name="Barbian K."/>
            <person name="Babar A."/>
            <person name="Rosenke K."/>
        </authorList>
    </citation>
    <scope>NUCLEOTIDE SEQUENCE [LARGE SCALE GENOMIC DNA]</scope>
    <source>
        <strain evidence="8">CBS 101.48</strain>
    </source>
</reference>
<dbReference type="CDD" id="cd09864">
    <property type="entry name" value="PIN_Fcf1-like"/>
    <property type="match status" value="1"/>
</dbReference>
<dbReference type="InParanoid" id="A0A163JLX1"/>
<comment type="subcellular location">
    <subcellularLocation>
        <location evidence="1">Nucleus</location>
        <location evidence="1">Nucleolus</location>
    </subcellularLocation>
</comment>
<keyword evidence="4" id="KW-0539">Nucleus</keyword>
<sequence>MGKARTTRKFAQVKRMISTKDARLKDNKEKLKKKEEDKEKAIVRNVPQVASSMFFQYNAALGPPYHILVDTNFINFSIQNKLELVKSMMDCLYAKSIPCITDCVLAELEKLGPKYRIALKIARDPRFERLPCSHKGTYADDCLVQRVMQHKCYMVATCDRDLKRRIRKVPGIPIMYISGRKYVIERLPELGTNAF</sequence>
<evidence type="ECO:0000256" key="1">
    <source>
        <dbReference type="ARBA" id="ARBA00004604"/>
    </source>
</evidence>
<evidence type="ECO:0000256" key="2">
    <source>
        <dbReference type="ARBA" id="ARBA00022517"/>
    </source>
</evidence>
<dbReference type="EMBL" id="LT553181">
    <property type="protein sequence ID" value="SAM00284.1"/>
    <property type="molecule type" value="Genomic_DNA"/>
</dbReference>
<dbReference type="InterPro" id="IPR002716">
    <property type="entry name" value="PIN_dom"/>
</dbReference>
<evidence type="ECO:0000256" key="3">
    <source>
        <dbReference type="ARBA" id="ARBA00022552"/>
    </source>
</evidence>
<dbReference type="GO" id="GO:0032040">
    <property type="term" value="C:small-subunit processome"/>
    <property type="evidence" value="ECO:0007669"/>
    <property type="project" value="InterPro"/>
</dbReference>
<evidence type="ECO:0000256" key="4">
    <source>
        <dbReference type="ARBA" id="ARBA00023242"/>
    </source>
</evidence>
<organism evidence="8">
    <name type="scientific">Absidia glauca</name>
    <name type="common">Pin mould</name>
    <dbReference type="NCBI Taxonomy" id="4829"/>
    <lineage>
        <taxon>Eukaryota</taxon>
        <taxon>Fungi</taxon>
        <taxon>Fungi incertae sedis</taxon>
        <taxon>Mucoromycota</taxon>
        <taxon>Mucoromycotina</taxon>
        <taxon>Mucoromycetes</taxon>
        <taxon>Mucorales</taxon>
        <taxon>Cunninghamellaceae</taxon>
        <taxon>Absidia</taxon>
    </lineage>
</organism>
<name>A0A163JLX1_ABSGL</name>